<organism evidence="1 2">
    <name type="scientific">Portunus trituberculatus</name>
    <name type="common">Swimming crab</name>
    <name type="synonym">Neptunus trituberculatus</name>
    <dbReference type="NCBI Taxonomy" id="210409"/>
    <lineage>
        <taxon>Eukaryota</taxon>
        <taxon>Metazoa</taxon>
        <taxon>Ecdysozoa</taxon>
        <taxon>Arthropoda</taxon>
        <taxon>Crustacea</taxon>
        <taxon>Multicrustacea</taxon>
        <taxon>Malacostraca</taxon>
        <taxon>Eumalacostraca</taxon>
        <taxon>Eucarida</taxon>
        <taxon>Decapoda</taxon>
        <taxon>Pleocyemata</taxon>
        <taxon>Brachyura</taxon>
        <taxon>Eubrachyura</taxon>
        <taxon>Portunoidea</taxon>
        <taxon>Portunidae</taxon>
        <taxon>Portuninae</taxon>
        <taxon>Portunus</taxon>
    </lineage>
</organism>
<comment type="caution">
    <text evidence="1">The sequence shown here is derived from an EMBL/GenBank/DDBJ whole genome shotgun (WGS) entry which is preliminary data.</text>
</comment>
<dbReference type="AlphaFoldDB" id="A0A5B7DLY2"/>
<proteinExistence type="predicted"/>
<evidence type="ECO:0000313" key="1">
    <source>
        <dbReference type="EMBL" id="MPC22099.1"/>
    </source>
</evidence>
<sequence>MPERGRPGALQASHYGALQHTPAAHTLISPSQEGKILFIYGAAGGGAAVAAEEEAAARGGGNTRPDVELIGHPEITELGNRYFYRYC</sequence>
<protein>
    <submittedName>
        <fullName evidence="1">Uncharacterized protein</fullName>
    </submittedName>
</protein>
<accession>A0A5B7DLY2</accession>
<evidence type="ECO:0000313" key="2">
    <source>
        <dbReference type="Proteomes" id="UP000324222"/>
    </source>
</evidence>
<dbReference type="Proteomes" id="UP000324222">
    <property type="component" value="Unassembled WGS sequence"/>
</dbReference>
<reference evidence="1 2" key="1">
    <citation type="submission" date="2019-05" db="EMBL/GenBank/DDBJ databases">
        <title>Another draft genome of Portunus trituberculatus and its Hox gene families provides insights of decapod evolution.</title>
        <authorList>
            <person name="Jeong J.-H."/>
            <person name="Song I."/>
            <person name="Kim S."/>
            <person name="Choi T."/>
            <person name="Kim D."/>
            <person name="Ryu S."/>
            <person name="Kim W."/>
        </authorList>
    </citation>
    <scope>NUCLEOTIDE SEQUENCE [LARGE SCALE GENOMIC DNA]</scope>
    <source>
        <tissue evidence="1">Muscle</tissue>
    </source>
</reference>
<dbReference type="EMBL" id="VSRR010001051">
    <property type="protein sequence ID" value="MPC22099.1"/>
    <property type="molecule type" value="Genomic_DNA"/>
</dbReference>
<gene>
    <name evidence="1" type="ORF">E2C01_015105</name>
</gene>
<keyword evidence="2" id="KW-1185">Reference proteome</keyword>
<name>A0A5B7DLY2_PORTR</name>